<comment type="subcellular location">
    <subcellularLocation>
        <location evidence="1">Nucleus</location>
    </subcellularLocation>
</comment>
<dbReference type="InterPro" id="IPR001748">
    <property type="entry name" value="BUD31"/>
</dbReference>
<accession>A0A9P6GYU8</accession>
<evidence type="ECO:0000256" key="3">
    <source>
        <dbReference type="ARBA" id="ARBA00023242"/>
    </source>
</evidence>
<proteinExistence type="inferred from homology"/>
<dbReference type="EMBL" id="SBJO01000072">
    <property type="protein sequence ID" value="KAF9763488.1"/>
    <property type="molecule type" value="Genomic_DNA"/>
</dbReference>
<dbReference type="PRINTS" id="PR00322">
    <property type="entry name" value="G10"/>
</dbReference>
<protein>
    <submittedName>
        <fullName evidence="4">Protein BUD31 like protein</fullName>
    </submittedName>
</protein>
<evidence type="ECO:0000313" key="5">
    <source>
        <dbReference type="Proteomes" id="UP000740883"/>
    </source>
</evidence>
<dbReference type="GO" id="GO:0005681">
    <property type="term" value="C:spliceosomal complex"/>
    <property type="evidence" value="ECO:0007669"/>
    <property type="project" value="TreeGrafter"/>
</dbReference>
<keyword evidence="5" id="KW-1185">Reference proteome</keyword>
<dbReference type="Proteomes" id="UP000740883">
    <property type="component" value="Unassembled WGS sequence"/>
</dbReference>
<keyword evidence="3" id="KW-0539">Nucleus</keyword>
<evidence type="ECO:0000256" key="2">
    <source>
        <dbReference type="ARBA" id="ARBA00005287"/>
    </source>
</evidence>
<gene>
    <name evidence="4" type="primary">bud31</name>
    <name evidence="4" type="ORF">NGRA_1229</name>
</gene>
<evidence type="ECO:0000313" key="4">
    <source>
        <dbReference type="EMBL" id="KAF9763488.1"/>
    </source>
</evidence>
<reference evidence="4 5" key="1">
    <citation type="journal article" date="2020" name="Genome Biol. Evol.">
        <title>Comparative genomics of strictly vertically transmitted, feminizing microsporidia endosymbionts of amphipod crustaceans.</title>
        <authorList>
            <person name="Cormier A."/>
            <person name="Chebbi M.A."/>
            <person name="Giraud I."/>
            <person name="Wattier R."/>
            <person name="Teixeira M."/>
            <person name="Gilbert C."/>
            <person name="Rigaud T."/>
            <person name="Cordaux R."/>
        </authorList>
    </citation>
    <scope>NUCLEOTIDE SEQUENCE [LARGE SCALE GENOMIC DNA]</scope>
    <source>
        <strain evidence="4 5">Ou3-Ou53</strain>
    </source>
</reference>
<comment type="caution">
    <text evidence="4">The sequence shown here is derived from an EMBL/GenBank/DDBJ whole genome shotgun (WGS) entry which is preliminary data.</text>
</comment>
<dbReference type="PANTHER" id="PTHR19411">
    <property type="entry name" value="PROTEIN BUD31-RELATED"/>
    <property type="match status" value="1"/>
</dbReference>
<dbReference type="AlphaFoldDB" id="A0A9P6GYU8"/>
<dbReference type="PANTHER" id="PTHR19411:SF0">
    <property type="entry name" value="PROTEIN BUD31 HOMOLOG"/>
    <property type="match status" value="1"/>
</dbReference>
<dbReference type="GO" id="GO:0000398">
    <property type="term" value="P:mRNA splicing, via spliceosome"/>
    <property type="evidence" value="ECO:0007669"/>
    <property type="project" value="TreeGrafter"/>
</dbReference>
<evidence type="ECO:0000256" key="1">
    <source>
        <dbReference type="ARBA" id="ARBA00004123"/>
    </source>
</evidence>
<dbReference type="Pfam" id="PF01125">
    <property type="entry name" value="BUD31"/>
    <property type="match status" value="1"/>
</dbReference>
<organism evidence="4 5">
    <name type="scientific">Nosema granulosis</name>
    <dbReference type="NCBI Taxonomy" id="83296"/>
    <lineage>
        <taxon>Eukaryota</taxon>
        <taxon>Fungi</taxon>
        <taxon>Fungi incertae sedis</taxon>
        <taxon>Microsporidia</taxon>
        <taxon>Nosematidae</taxon>
        <taxon>Nosema</taxon>
    </lineage>
</organism>
<dbReference type="OrthoDB" id="277109at2759"/>
<comment type="similarity">
    <text evidence="2">Belongs to the BUD31 (G10) family.</text>
</comment>
<name>A0A9P6GYU8_9MICR</name>
<sequence length="135" mass="15977">MNLTDKDELKIIEDIFEQINRQMEVEINKPAAQDIPQNYHSIFRLHHQRNRFVFERLPKISKSLYKLLRDRRMIDHDLISFWQKNGYENLCCLRCIQPIDSKHGTVCYCRVPQRNLEISVNVECDNCGCAGCSGY</sequence>